<reference evidence="1" key="1">
    <citation type="submission" date="2021-05" db="EMBL/GenBank/DDBJ databases">
        <authorList>
            <person name="Pan Q."/>
            <person name="Jouanno E."/>
            <person name="Zahm M."/>
            <person name="Klopp C."/>
            <person name="Cabau C."/>
            <person name="Louis A."/>
            <person name="Berthelot C."/>
            <person name="Parey E."/>
            <person name="Roest Crollius H."/>
            <person name="Montfort J."/>
            <person name="Robinson-Rechavi M."/>
            <person name="Bouchez O."/>
            <person name="Lampietro C."/>
            <person name="Lopez Roques C."/>
            <person name="Donnadieu C."/>
            <person name="Postlethwait J."/>
            <person name="Bobe J."/>
            <person name="Dillon D."/>
            <person name="Chandos A."/>
            <person name="von Hippel F."/>
            <person name="Guiguen Y."/>
        </authorList>
    </citation>
    <scope>NUCLEOTIDE SEQUENCE</scope>
    <source>
        <strain evidence="1">YG-Jan2019</strain>
    </source>
</reference>
<sequence length="106" mass="11801">MQNLDSSALVMALSTKSLVMRGKPSRLNCSLFTLRSRSTSDGSHSKMHTDRRLMKRGYRAWAPVVHPTASRRIKCQMSSLILRSGHPPNLACSFVVPSCEQQPQST</sequence>
<keyword evidence="2" id="KW-1185">Reference proteome</keyword>
<evidence type="ECO:0000313" key="2">
    <source>
        <dbReference type="Proteomes" id="UP001157502"/>
    </source>
</evidence>
<accession>A0ACC2HG17</accession>
<name>A0ACC2HG17_DALPE</name>
<evidence type="ECO:0000313" key="1">
    <source>
        <dbReference type="EMBL" id="KAJ8014676.1"/>
    </source>
</evidence>
<dbReference type="Proteomes" id="UP001157502">
    <property type="component" value="Chromosome 2"/>
</dbReference>
<gene>
    <name evidence="1" type="ORF">DPEC_G00018130</name>
</gene>
<organism evidence="1 2">
    <name type="scientific">Dallia pectoralis</name>
    <name type="common">Alaska blackfish</name>
    <dbReference type="NCBI Taxonomy" id="75939"/>
    <lineage>
        <taxon>Eukaryota</taxon>
        <taxon>Metazoa</taxon>
        <taxon>Chordata</taxon>
        <taxon>Craniata</taxon>
        <taxon>Vertebrata</taxon>
        <taxon>Euteleostomi</taxon>
        <taxon>Actinopterygii</taxon>
        <taxon>Neopterygii</taxon>
        <taxon>Teleostei</taxon>
        <taxon>Protacanthopterygii</taxon>
        <taxon>Esociformes</taxon>
        <taxon>Umbridae</taxon>
        <taxon>Dallia</taxon>
    </lineage>
</organism>
<dbReference type="EMBL" id="CM055729">
    <property type="protein sequence ID" value="KAJ8014676.1"/>
    <property type="molecule type" value="Genomic_DNA"/>
</dbReference>
<proteinExistence type="predicted"/>
<comment type="caution">
    <text evidence="1">The sequence shown here is derived from an EMBL/GenBank/DDBJ whole genome shotgun (WGS) entry which is preliminary data.</text>
</comment>
<protein>
    <submittedName>
        <fullName evidence="1">Uncharacterized protein</fullName>
    </submittedName>
</protein>